<dbReference type="PANTHER" id="PTHR43767">
    <property type="entry name" value="LONG-CHAIN-FATTY-ACID--COA LIGASE"/>
    <property type="match status" value="1"/>
</dbReference>
<dbReference type="Gene3D" id="3.40.50.12780">
    <property type="entry name" value="N-terminal domain of ligase-like"/>
    <property type="match status" value="1"/>
</dbReference>
<dbReference type="EMBL" id="JRPN01000055">
    <property type="protein sequence ID" value="KGT73258.1"/>
    <property type="molecule type" value="Genomic_DNA"/>
</dbReference>
<evidence type="ECO:0000313" key="3">
    <source>
        <dbReference type="EMBL" id="KGT73258.1"/>
    </source>
</evidence>
<sequence length="545" mass="61639">MPATRLKSAQLRDRIASVLRGSEALEAAYETTTVGQLVSMQARTHGSTTAVDIFERGERATYSEMDRWSNRYARALRKFGVRKGDRVGVMMPNRIEWPTLWFALAKLGAVMVPIDMYYTPREVGYILTDTQATFAIVDDSAWPVFGAMDPWPKELSKEQVIFVGQASGGTAITLHQLFKEVDDAPVDEDVGPEDLLTIQYTSGTTGFPKGCMLTHDYWGVASYVGASLCPYKRYLSWASSSYISWPFILLNSYGQGGTLYVAQQMDASQFMDWVKNFRIEWCALPRLIAEGDNDPPASLKHVWQYDGWSAETVHRYQEEFGVRGTYPFGMTEIGAGTQMPPDFPEMNEAGSVGIRSLFRELRLVDDDGGPIPIGEVGELWVKGRGIFKGYWKKPDTNADCFEGEWFKTGDLLRRDEFGFFWFVGRRKDVIRRSIENIAAREVEAIIREIPEIADVAAVPVPDKKVGEEVKIYVELRKGLTSADLNVERILEHARARLAPFKVPRYIAFIQTLPRTVTSNKVLKRELMAVSDQLSGTYDSEEKRWR</sequence>
<dbReference type="Pfam" id="PF00501">
    <property type="entry name" value="AMP-binding"/>
    <property type="match status" value="1"/>
</dbReference>
<evidence type="ECO:0000313" key="4">
    <source>
        <dbReference type="Proteomes" id="UP000030377"/>
    </source>
</evidence>
<dbReference type="AlphaFoldDB" id="A0A0A3YHS5"/>
<dbReference type="SUPFAM" id="SSF56801">
    <property type="entry name" value="Acetyl-CoA synthetase-like"/>
    <property type="match status" value="1"/>
</dbReference>
<dbReference type="InterPro" id="IPR050237">
    <property type="entry name" value="ATP-dep_AMP-bd_enzyme"/>
</dbReference>
<proteinExistence type="predicted"/>
<dbReference type="PROSITE" id="PS00455">
    <property type="entry name" value="AMP_BINDING"/>
    <property type="match status" value="1"/>
</dbReference>
<dbReference type="GO" id="GO:0016878">
    <property type="term" value="F:acid-thiol ligase activity"/>
    <property type="evidence" value="ECO:0007669"/>
    <property type="project" value="UniProtKB-ARBA"/>
</dbReference>
<reference evidence="3 4" key="1">
    <citation type="submission" date="2014-09" db="EMBL/GenBank/DDBJ databases">
        <title>Draft genome of Bradyrhizobium japonicum Is-34.</title>
        <authorList>
            <person name="Tsurumaru H."/>
            <person name="Yamakawa T."/>
            <person name="Hashimoto S."/>
            <person name="Okizaki K."/>
            <person name="Kanesaki Y."/>
            <person name="Yoshikawa H."/>
            <person name="Yajima S."/>
        </authorList>
    </citation>
    <scope>NUCLEOTIDE SEQUENCE [LARGE SCALE GENOMIC DNA]</scope>
    <source>
        <strain evidence="3 4">Is-34</strain>
    </source>
</reference>
<dbReference type="InterPro" id="IPR000873">
    <property type="entry name" value="AMP-dep_synth/lig_dom"/>
</dbReference>
<organism evidence="3 4">
    <name type="scientific">Bradyrhizobium japonicum</name>
    <dbReference type="NCBI Taxonomy" id="375"/>
    <lineage>
        <taxon>Bacteria</taxon>
        <taxon>Pseudomonadati</taxon>
        <taxon>Pseudomonadota</taxon>
        <taxon>Alphaproteobacteria</taxon>
        <taxon>Hyphomicrobiales</taxon>
        <taxon>Nitrobacteraceae</taxon>
        <taxon>Bradyrhizobium</taxon>
    </lineage>
</organism>
<dbReference type="PANTHER" id="PTHR43767:SF1">
    <property type="entry name" value="NONRIBOSOMAL PEPTIDE SYNTHASE PES1 (EUROFUNG)-RELATED"/>
    <property type="match status" value="1"/>
</dbReference>
<gene>
    <name evidence="3" type="ORF">MA20_45395</name>
</gene>
<dbReference type="InterPro" id="IPR042099">
    <property type="entry name" value="ANL_N_sf"/>
</dbReference>
<dbReference type="Pfam" id="PF13193">
    <property type="entry name" value="AMP-binding_C"/>
    <property type="match status" value="1"/>
</dbReference>
<dbReference type="Gene3D" id="3.30.300.30">
    <property type="match status" value="1"/>
</dbReference>
<dbReference type="InterPro" id="IPR020845">
    <property type="entry name" value="AMP-binding_CS"/>
</dbReference>
<name>A0A0A3YHS5_BRAJP</name>
<dbReference type="Proteomes" id="UP000030377">
    <property type="component" value="Unassembled WGS sequence"/>
</dbReference>
<evidence type="ECO:0000259" key="2">
    <source>
        <dbReference type="Pfam" id="PF13193"/>
    </source>
</evidence>
<dbReference type="InterPro" id="IPR045851">
    <property type="entry name" value="AMP-bd_C_sf"/>
</dbReference>
<protein>
    <submittedName>
        <fullName evidence="3">Acyl-CoA synthetase</fullName>
    </submittedName>
</protein>
<feature type="domain" description="AMP-binding enzyme C-terminal" evidence="2">
    <location>
        <begin position="441"/>
        <end position="517"/>
    </location>
</feature>
<accession>A0A0A3YHS5</accession>
<feature type="domain" description="AMP-dependent synthetase/ligase" evidence="1">
    <location>
        <begin position="41"/>
        <end position="391"/>
    </location>
</feature>
<comment type="caution">
    <text evidence="3">The sequence shown here is derived from an EMBL/GenBank/DDBJ whole genome shotgun (WGS) entry which is preliminary data.</text>
</comment>
<dbReference type="InterPro" id="IPR025110">
    <property type="entry name" value="AMP-bd_C"/>
</dbReference>
<evidence type="ECO:0000259" key="1">
    <source>
        <dbReference type="Pfam" id="PF00501"/>
    </source>
</evidence>